<dbReference type="Ensembl" id="ENSRNOT00000113368.2">
    <property type="protein sequence ID" value="ENSRNOP00000083473.1"/>
    <property type="gene ID" value="ENSRNOG00000037839.6"/>
</dbReference>
<evidence type="ECO:0000256" key="1">
    <source>
        <dbReference type="ARBA" id="ARBA00004651"/>
    </source>
</evidence>
<keyword evidence="9" id="KW-0325">Glycoprotein</keyword>
<accession>A0A8I5ZW42</accession>
<feature type="transmembrane region" description="Helical" evidence="14">
    <location>
        <begin position="368"/>
        <end position="391"/>
    </location>
</feature>
<evidence type="ECO:0000256" key="5">
    <source>
        <dbReference type="ARBA" id="ARBA00023040"/>
    </source>
</evidence>
<feature type="transmembrane region" description="Helical" evidence="14">
    <location>
        <begin position="276"/>
        <end position="303"/>
    </location>
</feature>
<feature type="transmembrane region" description="Helical" evidence="14">
    <location>
        <begin position="118"/>
        <end position="142"/>
    </location>
</feature>
<keyword evidence="10" id="KW-0807">Transducer</keyword>
<evidence type="ECO:0000313" key="18">
    <source>
        <dbReference type="RGD" id="1561912"/>
    </source>
</evidence>
<sequence length="422" mass="47593">MSSDRFPPCTGSITSHNLTTERKSSGQIHKKRAPDPVPDGCEPPCGCLGLNSRPLEEQSVLLTAEPSLQPKTVFSIQLNHNSTVFLDEHTEIFKMGSNSTSTVESNCNAINVTFQNSLYATTYIFIFIPGLLANSAALWVLFRFISKKNKAIIFMINLSVADLAHILSLPLRIYYYINRHWPFQRALCLLCFYLKYLNMYASIFFLTCISLQRCLFLLKPFRARNWKRRYDVGISAAVWIIVGTACLPFPIMRSAGLANNTDSCFADLGYKQMDPLVLVTMITIAELAGFVIPVLTIACCTWKTTVSLKHPPIAFQGISERKKALRMVFMCAAVFVICFTPYHINFIFYTMVKENIITSCPIVKSAMYFHPFSLCLASLCCLLDPILYYFMASEFRDQLSRHGSSVTRSRLMSRESGSSMVS</sequence>
<comment type="subcellular location">
    <subcellularLocation>
        <location evidence="1">Cell membrane</location>
        <topology evidence="1">Multi-pass membrane protein</topology>
    </subcellularLocation>
</comment>
<protein>
    <recommendedName>
        <fullName evidence="12">Putative P2Y purinoceptor 10</fullName>
    </recommendedName>
</protein>
<keyword evidence="2" id="KW-1003">Cell membrane</keyword>
<dbReference type="PRINTS" id="PR00237">
    <property type="entry name" value="GPCRRHODOPSN"/>
</dbReference>
<evidence type="ECO:0000256" key="10">
    <source>
        <dbReference type="ARBA" id="ARBA00023224"/>
    </source>
</evidence>
<keyword evidence="17" id="KW-1185">Reference proteome</keyword>
<feature type="transmembrane region" description="Helical" evidence="14">
    <location>
        <begin position="324"/>
        <end position="348"/>
    </location>
</feature>
<evidence type="ECO:0000256" key="7">
    <source>
        <dbReference type="ARBA" id="ARBA00023157"/>
    </source>
</evidence>
<evidence type="ECO:0000256" key="13">
    <source>
        <dbReference type="SAM" id="MobiDB-lite"/>
    </source>
</evidence>
<evidence type="ECO:0000256" key="4">
    <source>
        <dbReference type="ARBA" id="ARBA00022989"/>
    </source>
</evidence>
<keyword evidence="5" id="KW-0297">G-protein coupled receptor</keyword>
<dbReference type="PRINTS" id="PR01157">
    <property type="entry name" value="P2YPURNOCPTR"/>
</dbReference>
<feature type="domain" description="G-protein coupled receptors family 1 profile" evidence="15">
    <location>
        <begin position="133"/>
        <end position="388"/>
    </location>
</feature>
<proteinExistence type="predicted"/>
<keyword evidence="7" id="KW-1015">Disulfide bond</keyword>
<dbReference type="AlphaFoldDB" id="A0A8I5ZW42"/>
<evidence type="ECO:0000256" key="2">
    <source>
        <dbReference type="ARBA" id="ARBA00022475"/>
    </source>
</evidence>
<dbReference type="GO" id="GO:0005886">
    <property type="term" value="C:plasma membrane"/>
    <property type="evidence" value="ECO:0007669"/>
    <property type="project" value="UniProtKB-SubCell"/>
</dbReference>
<dbReference type="Pfam" id="PF00001">
    <property type="entry name" value="7tm_1"/>
    <property type="match status" value="1"/>
</dbReference>
<dbReference type="GO" id="GO:0004930">
    <property type="term" value="F:G protein-coupled receptor activity"/>
    <property type="evidence" value="ECO:0007669"/>
    <property type="project" value="UniProtKB-KW"/>
</dbReference>
<organism evidence="16 17">
    <name type="scientific">Rattus norvegicus</name>
    <name type="common">Rat</name>
    <dbReference type="NCBI Taxonomy" id="10116"/>
    <lineage>
        <taxon>Eukaryota</taxon>
        <taxon>Metazoa</taxon>
        <taxon>Chordata</taxon>
        <taxon>Craniata</taxon>
        <taxon>Vertebrata</taxon>
        <taxon>Euteleostomi</taxon>
        <taxon>Mammalia</taxon>
        <taxon>Eutheria</taxon>
        <taxon>Euarchontoglires</taxon>
        <taxon>Glires</taxon>
        <taxon>Rodentia</taxon>
        <taxon>Myomorpha</taxon>
        <taxon>Muroidea</taxon>
        <taxon>Muridae</taxon>
        <taxon>Murinae</taxon>
        <taxon>Rattus</taxon>
    </lineage>
</organism>
<dbReference type="PROSITE" id="PS50262">
    <property type="entry name" value="G_PROTEIN_RECEP_F1_2"/>
    <property type="match status" value="1"/>
</dbReference>
<evidence type="ECO:0000256" key="6">
    <source>
        <dbReference type="ARBA" id="ARBA00023136"/>
    </source>
</evidence>
<reference evidence="16" key="2">
    <citation type="submission" date="2025-08" db="UniProtKB">
        <authorList>
            <consortium name="Ensembl"/>
        </authorList>
    </citation>
    <scope>IDENTIFICATION</scope>
    <source>
        <strain evidence="16">Brown Norway</strain>
    </source>
</reference>
<dbReference type="InterPro" id="IPR017452">
    <property type="entry name" value="GPCR_Rhodpsn_7TM"/>
</dbReference>
<feature type="region of interest" description="Disordered" evidence="13">
    <location>
        <begin position="1"/>
        <end position="37"/>
    </location>
</feature>
<dbReference type="GeneTree" id="ENSGT01040000240444"/>
<keyword evidence="6 14" id="KW-0472">Membrane</keyword>
<dbReference type="Gene3D" id="1.20.1070.10">
    <property type="entry name" value="Rhodopsin 7-helix transmembrane proteins"/>
    <property type="match status" value="1"/>
</dbReference>
<reference evidence="16" key="1">
    <citation type="submission" date="2024-01" db="EMBL/GenBank/DDBJ databases">
        <title>GRCr8: a new rat reference genome assembly contstructed from accurate long reads and long range scaffolding.</title>
        <authorList>
            <person name="Doris P.A."/>
            <person name="Kalbfleisch T."/>
            <person name="Li K."/>
            <person name="Howe K."/>
            <person name="Wood J."/>
        </authorList>
    </citation>
    <scope>NUCLEOTIDE SEQUENCE [LARGE SCALE GENOMIC DNA]</scope>
    <source>
        <strain evidence="16">Brown Norway</strain>
    </source>
</reference>
<keyword evidence="8" id="KW-0675">Receptor</keyword>
<evidence type="ECO:0000256" key="8">
    <source>
        <dbReference type="ARBA" id="ARBA00023170"/>
    </source>
</evidence>
<evidence type="ECO:0000256" key="14">
    <source>
        <dbReference type="SAM" id="Phobius"/>
    </source>
</evidence>
<evidence type="ECO:0000256" key="9">
    <source>
        <dbReference type="ARBA" id="ARBA00023180"/>
    </source>
</evidence>
<evidence type="ECO:0000259" key="15">
    <source>
        <dbReference type="PROSITE" id="PS50262"/>
    </source>
</evidence>
<reference evidence="16" key="3">
    <citation type="submission" date="2025-09" db="UniProtKB">
        <authorList>
            <consortium name="Ensembl"/>
        </authorList>
    </citation>
    <scope>IDENTIFICATION</scope>
    <source>
        <strain evidence="16">Brown Norway</strain>
    </source>
</reference>
<name>A0A8I5ZW42_RAT</name>
<comment type="function">
    <text evidence="11">Putative receptor for purines coupled to G-proteins.</text>
</comment>
<dbReference type="Proteomes" id="UP000002494">
    <property type="component" value="Chromosome X"/>
</dbReference>
<dbReference type="RGD" id="1561912">
    <property type="gene designation" value="P2ry10"/>
</dbReference>
<evidence type="ECO:0000256" key="11">
    <source>
        <dbReference type="ARBA" id="ARBA00056731"/>
    </source>
</evidence>
<gene>
    <name evidence="16 18" type="primary">P2ry10</name>
</gene>
<dbReference type="InterPro" id="IPR000276">
    <property type="entry name" value="GPCR_Rhodpsn"/>
</dbReference>
<evidence type="ECO:0000256" key="3">
    <source>
        <dbReference type="ARBA" id="ARBA00022692"/>
    </source>
</evidence>
<feature type="transmembrane region" description="Helical" evidence="14">
    <location>
        <begin position="197"/>
        <end position="218"/>
    </location>
</feature>
<dbReference type="OMA" id="KTESCFA"/>
<keyword evidence="4 14" id="KW-1133">Transmembrane helix</keyword>
<evidence type="ECO:0000313" key="16">
    <source>
        <dbReference type="Ensembl" id="ENSRNOP00000083473.1"/>
    </source>
</evidence>
<dbReference type="AGR" id="RGD:1561912"/>
<dbReference type="FunFam" id="1.20.1070.10:FF:000146">
    <property type="entry name" value="putative P2Y purinoceptor 10 isoform X1"/>
    <property type="match status" value="1"/>
</dbReference>
<evidence type="ECO:0000313" key="17">
    <source>
        <dbReference type="Proteomes" id="UP000002494"/>
    </source>
</evidence>
<feature type="transmembrane region" description="Helical" evidence="14">
    <location>
        <begin position="154"/>
        <end position="177"/>
    </location>
</feature>
<feature type="transmembrane region" description="Helical" evidence="14">
    <location>
        <begin position="230"/>
        <end position="251"/>
    </location>
</feature>
<dbReference type="PANTHER" id="PTHR24232:SF47">
    <property type="entry name" value="P2Y PURINOCEPTOR 10-RELATED"/>
    <property type="match status" value="1"/>
</dbReference>
<dbReference type="SUPFAM" id="SSF81321">
    <property type="entry name" value="Family A G protein-coupled receptor-like"/>
    <property type="match status" value="1"/>
</dbReference>
<dbReference type="PANTHER" id="PTHR24232">
    <property type="entry name" value="G-PROTEIN COUPLED RECEPTOR"/>
    <property type="match status" value="1"/>
</dbReference>
<dbReference type="Reactome" id="R-RNO-416476">
    <property type="pathway name" value="G alpha (q) signalling events"/>
</dbReference>
<evidence type="ECO:0000256" key="12">
    <source>
        <dbReference type="ARBA" id="ARBA00073510"/>
    </source>
</evidence>
<dbReference type="Reactome" id="R-RNO-417957">
    <property type="pathway name" value="P2Y receptors"/>
</dbReference>
<keyword evidence="3 14" id="KW-0812">Transmembrane</keyword>